<feature type="compositionally biased region" description="Basic residues" evidence="1">
    <location>
        <begin position="58"/>
        <end position="76"/>
    </location>
</feature>
<dbReference type="EMBL" id="JABSTU010000007">
    <property type="protein sequence ID" value="KAH8025902.1"/>
    <property type="molecule type" value="Genomic_DNA"/>
</dbReference>
<comment type="caution">
    <text evidence="2">The sequence shown here is derived from an EMBL/GenBank/DDBJ whole genome shotgun (WGS) entry which is preliminary data.</text>
</comment>
<sequence length="179" mass="20020">MNPNCPRCERQALNKARVWKAFENELRELQPCRDHAVSSKAAETRHSRTPTKAEKSRSNIRSKLRRKSKTRSKSRTHSAPNPRLAPNPAHAASLGRSCSCEESRRPSKTRAPSPSLLQSYKKVLKSRPVGKEVHAFFEQQRALERKSNQSGTSGGRSGRESPTACTAPPITLHRVPPDH</sequence>
<feature type="compositionally biased region" description="Basic and acidic residues" evidence="1">
    <location>
        <begin position="137"/>
        <end position="147"/>
    </location>
</feature>
<proteinExistence type="predicted"/>
<protein>
    <submittedName>
        <fullName evidence="2">Uncharacterized protein</fullName>
    </submittedName>
</protein>
<feature type="compositionally biased region" description="Basic and acidic residues" evidence="1">
    <location>
        <begin position="30"/>
        <end position="57"/>
    </location>
</feature>
<feature type="region of interest" description="Disordered" evidence="1">
    <location>
        <begin position="137"/>
        <end position="179"/>
    </location>
</feature>
<evidence type="ECO:0000313" key="3">
    <source>
        <dbReference type="Proteomes" id="UP000821866"/>
    </source>
</evidence>
<evidence type="ECO:0000313" key="2">
    <source>
        <dbReference type="EMBL" id="KAH8025902.1"/>
    </source>
</evidence>
<gene>
    <name evidence="2" type="ORF">HPB51_014097</name>
</gene>
<name>A0A9J6DV95_RHIMP</name>
<dbReference type="Proteomes" id="UP000821866">
    <property type="component" value="Unassembled WGS sequence"/>
</dbReference>
<feature type="region of interest" description="Disordered" evidence="1">
    <location>
        <begin position="30"/>
        <end position="117"/>
    </location>
</feature>
<reference evidence="2" key="1">
    <citation type="journal article" date="2020" name="Cell">
        <title>Large-Scale Comparative Analyses of Tick Genomes Elucidate Their Genetic Diversity and Vector Capacities.</title>
        <authorList>
            <consortium name="Tick Genome and Microbiome Consortium (TIGMIC)"/>
            <person name="Jia N."/>
            <person name="Wang J."/>
            <person name="Shi W."/>
            <person name="Du L."/>
            <person name="Sun Y."/>
            <person name="Zhan W."/>
            <person name="Jiang J.F."/>
            <person name="Wang Q."/>
            <person name="Zhang B."/>
            <person name="Ji P."/>
            <person name="Bell-Sakyi L."/>
            <person name="Cui X.M."/>
            <person name="Yuan T.T."/>
            <person name="Jiang B.G."/>
            <person name="Yang W.F."/>
            <person name="Lam T.T."/>
            <person name="Chang Q.C."/>
            <person name="Ding S.J."/>
            <person name="Wang X.J."/>
            <person name="Zhu J.G."/>
            <person name="Ruan X.D."/>
            <person name="Zhao L."/>
            <person name="Wei J.T."/>
            <person name="Ye R.Z."/>
            <person name="Que T.C."/>
            <person name="Du C.H."/>
            <person name="Zhou Y.H."/>
            <person name="Cheng J.X."/>
            <person name="Dai P.F."/>
            <person name="Guo W.B."/>
            <person name="Han X.H."/>
            <person name="Huang E.J."/>
            <person name="Li L.F."/>
            <person name="Wei W."/>
            <person name="Gao Y.C."/>
            <person name="Liu J.Z."/>
            <person name="Shao H.Z."/>
            <person name="Wang X."/>
            <person name="Wang C.C."/>
            <person name="Yang T.C."/>
            <person name="Huo Q.B."/>
            <person name="Li W."/>
            <person name="Chen H.Y."/>
            <person name="Chen S.E."/>
            <person name="Zhou L.G."/>
            <person name="Ni X.B."/>
            <person name="Tian J.H."/>
            <person name="Sheng Y."/>
            <person name="Liu T."/>
            <person name="Pan Y.S."/>
            <person name="Xia L.Y."/>
            <person name="Li J."/>
            <person name="Zhao F."/>
            <person name="Cao W.C."/>
        </authorList>
    </citation>
    <scope>NUCLEOTIDE SEQUENCE</scope>
    <source>
        <strain evidence="2">Rmic-2018</strain>
    </source>
</reference>
<reference evidence="2" key="2">
    <citation type="submission" date="2021-09" db="EMBL/GenBank/DDBJ databases">
        <authorList>
            <person name="Jia N."/>
            <person name="Wang J."/>
            <person name="Shi W."/>
            <person name="Du L."/>
            <person name="Sun Y."/>
            <person name="Zhan W."/>
            <person name="Jiang J."/>
            <person name="Wang Q."/>
            <person name="Zhang B."/>
            <person name="Ji P."/>
            <person name="Sakyi L.B."/>
            <person name="Cui X."/>
            <person name="Yuan T."/>
            <person name="Jiang B."/>
            <person name="Yang W."/>
            <person name="Lam T.T.-Y."/>
            <person name="Chang Q."/>
            <person name="Ding S."/>
            <person name="Wang X."/>
            <person name="Zhu J."/>
            <person name="Ruan X."/>
            <person name="Zhao L."/>
            <person name="Wei J."/>
            <person name="Que T."/>
            <person name="Du C."/>
            <person name="Cheng J."/>
            <person name="Dai P."/>
            <person name="Han X."/>
            <person name="Huang E."/>
            <person name="Gao Y."/>
            <person name="Liu J."/>
            <person name="Shao H."/>
            <person name="Ye R."/>
            <person name="Li L."/>
            <person name="Wei W."/>
            <person name="Wang X."/>
            <person name="Wang C."/>
            <person name="Huo Q."/>
            <person name="Li W."/>
            <person name="Guo W."/>
            <person name="Chen H."/>
            <person name="Chen S."/>
            <person name="Zhou L."/>
            <person name="Zhou L."/>
            <person name="Ni X."/>
            <person name="Tian J."/>
            <person name="Zhou Y."/>
            <person name="Sheng Y."/>
            <person name="Liu T."/>
            <person name="Pan Y."/>
            <person name="Xia L."/>
            <person name="Li J."/>
            <person name="Zhao F."/>
            <person name="Cao W."/>
        </authorList>
    </citation>
    <scope>NUCLEOTIDE SEQUENCE</scope>
    <source>
        <strain evidence="2">Rmic-2018</strain>
        <tissue evidence="2">Larvae</tissue>
    </source>
</reference>
<evidence type="ECO:0000256" key="1">
    <source>
        <dbReference type="SAM" id="MobiDB-lite"/>
    </source>
</evidence>
<organism evidence="2 3">
    <name type="scientific">Rhipicephalus microplus</name>
    <name type="common">Cattle tick</name>
    <name type="synonym">Boophilus microplus</name>
    <dbReference type="NCBI Taxonomy" id="6941"/>
    <lineage>
        <taxon>Eukaryota</taxon>
        <taxon>Metazoa</taxon>
        <taxon>Ecdysozoa</taxon>
        <taxon>Arthropoda</taxon>
        <taxon>Chelicerata</taxon>
        <taxon>Arachnida</taxon>
        <taxon>Acari</taxon>
        <taxon>Parasitiformes</taxon>
        <taxon>Ixodida</taxon>
        <taxon>Ixodoidea</taxon>
        <taxon>Ixodidae</taxon>
        <taxon>Rhipicephalinae</taxon>
        <taxon>Rhipicephalus</taxon>
        <taxon>Boophilus</taxon>
    </lineage>
</organism>
<dbReference type="AlphaFoldDB" id="A0A9J6DV95"/>
<keyword evidence="3" id="KW-1185">Reference proteome</keyword>
<accession>A0A9J6DV95</accession>